<evidence type="ECO:0000313" key="3">
    <source>
        <dbReference type="Proteomes" id="UP000239649"/>
    </source>
</evidence>
<feature type="region of interest" description="Disordered" evidence="1">
    <location>
        <begin position="151"/>
        <end position="177"/>
    </location>
</feature>
<sequence length="211" mass="21793">MAQMTTSLRMSHPEAGSNLLRGRAAAATRRAAPRAPCAQAAADFSPDRLAFAMRRQVADAHEAEASRKARSAPTGSAASAASAVPPRKASRREARARAAAEAAAAEAAARRHSEAAQAKLRERTAALDAATLASALRLQLTQSGTFDETEHFVASDSSHAGAHTHSDGHTSAHTSGGVGMRAAAAPAAFFQDGTLLYTADRLEAVEDILTA</sequence>
<proteinExistence type="predicted"/>
<dbReference type="Proteomes" id="UP000239649">
    <property type="component" value="Unassembled WGS sequence"/>
</dbReference>
<evidence type="ECO:0000256" key="1">
    <source>
        <dbReference type="SAM" id="MobiDB-lite"/>
    </source>
</evidence>
<dbReference type="EMBL" id="LHPF02000001">
    <property type="protein sequence ID" value="PSC76689.1"/>
    <property type="molecule type" value="Genomic_DNA"/>
</dbReference>
<keyword evidence="3" id="KW-1185">Reference proteome</keyword>
<comment type="caution">
    <text evidence="2">The sequence shown here is derived from an EMBL/GenBank/DDBJ whole genome shotgun (WGS) entry which is preliminary data.</text>
</comment>
<accession>A0A2P6VRG9</accession>
<organism evidence="2 3">
    <name type="scientific">Micractinium conductrix</name>
    <dbReference type="NCBI Taxonomy" id="554055"/>
    <lineage>
        <taxon>Eukaryota</taxon>
        <taxon>Viridiplantae</taxon>
        <taxon>Chlorophyta</taxon>
        <taxon>core chlorophytes</taxon>
        <taxon>Trebouxiophyceae</taxon>
        <taxon>Chlorellales</taxon>
        <taxon>Chlorellaceae</taxon>
        <taxon>Chlorella clade</taxon>
        <taxon>Micractinium</taxon>
    </lineage>
</organism>
<dbReference type="AlphaFoldDB" id="A0A2P6VRG9"/>
<feature type="compositionally biased region" description="Low complexity" evidence="1">
    <location>
        <begin position="71"/>
        <end position="87"/>
    </location>
</feature>
<feature type="region of interest" description="Disordered" evidence="1">
    <location>
        <begin position="1"/>
        <end position="40"/>
    </location>
</feature>
<feature type="compositionally biased region" description="Low complexity" evidence="1">
    <location>
        <begin position="21"/>
        <end position="40"/>
    </location>
</feature>
<reference evidence="2 3" key="1">
    <citation type="journal article" date="2018" name="Plant J.">
        <title>Genome sequences of Chlorella sorokiniana UTEX 1602 and Micractinium conductrix SAG 241.80: implications to maltose excretion by a green alga.</title>
        <authorList>
            <person name="Arriola M.B."/>
            <person name="Velmurugan N."/>
            <person name="Zhang Y."/>
            <person name="Plunkett M.H."/>
            <person name="Hondzo H."/>
            <person name="Barney B.M."/>
        </authorList>
    </citation>
    <scope>NUCLEOTIDE SEQUENCE [LARGE SCALE GENOMIC DNA]</scope>
    <source>
        <strain evidence="2 3">SAG 241.80</strain>
    </source>
</reference>
<protein>
    <submittedName>
        <fullName evidence="2">Uncharacterized protein</fullName>
    </submittedName>
</protein>
<gene>
    <name evidence="2" type="ORF">C2E20_0915</name>
</gene>
<name>A0A2P6VRG9_9CHLO</name>
<feature type="region of interest" description="Disordered" evidence="1">
    <location>
        <begin position="61"/>
        <end position="107"/>
    </location>
</feature>
<evidence type="ECO:0000313" key="2">
    <source>
        <dbReference type="EMBL" id="PSC76689.1"/>
    </source>
</evidence>